<feature type="compositionally biased region" description="Low complexity" evidence="1">
    <location>
        <begin position="9"/>
        <end position="29"/>
    </location>
</feature>
<organism evidence="2 3">
    <name type="scientific">Actinomadura viridis</name>
    <dbReference type="NCBI Taxonomy" id="58110"/>
    <lineage>
        <taxon>Bacteria</taxon>
        <taxon>Bacillati</taxon>
        <taxon>Actinomycetota</taxon>
        <taxon>Actinomycetes</taxon>
        <taxon>Streptosporangiales</taxon>
        <taxon>Thermomonosporaceae</taxon>
        <taxon>Actinomadura</taxon>
    </lineage>
</organism>
<feature type="region of interest" description="Disordered" evidence="1">
    <location>
        <begin position="1"/>
        <end position="29"/>
    </location>
</feature>
<evidence type="ECO:0000313" key="2">
    <source>
        <dbReference type="EMBL" id="MBG6092684.1"/>
    </source>
</evidence>
<dbReference type="Proteomes" id="UP000614047">
    <property type="component" value="Unassembled WGS sequence"/>
</dbReference>
<protein>
    <submittedName>
        <fullName evidence="2">Uncharacterized protein</fullName>
    </submittedName>
</protein>
<reference evidence="2" key="1">
    <citation type="submission" date="2020-11" db="EMBL/GenBank/DDBJ databases">
        <title>Sequencing the genomes of 1000 actinobacteria strains.</title>
        <authorList>
            <person name="Klenk H.-P."/>
        </authorList>
    </citation>
    <scope>NUCLEOTIDE SEQUENCE</scope>
    <source>
        <strain evidence="2">DSM 43175</strain>
    </source>
</reference>
<keyword evidence="3" id="KW-1185">Reference proteome</keyword>
<evidence type="ECO:0000313" key="3">
    <source>
        <dbReference type="Proteomes" id="UP000614047"/>
    </source>
</evidence>
<sequence length="29" mass="2767">MIMLAGVDPRPAAGAASSQRAPAGPVFAG</sequence>
<accession>A0A931DK56</accession>
<name>A0A931DK56_9ACTN</name>
<proteinExistence type="predicted"/>
<dbReference type="EMBL" id="JADOUA010000001">
    <property type="protein sequence ID" value="MBG6092684.1"/>
    <property type="molecule type" value="Genomic_DNA"/>
</dbReference>
<dbReference type="AlphaFoldDB" id="A0A931DK56"/>
<evidence type="ECO:0000256" key="1">
    <source>
        <dbReference type="SAM" id="MobiDB-lite"/>
    </source>
</evidence>
<gene>
    <name evidence="2" type="ORF">IW256_006797</name>
</gene>
<comment type="caution">
    <text evidence="2">The sequence shown here is derived from an EMBL/GenBank/DDBJ whole genome shotgun (WGS) entry which is preliminary data.</text>
</comment>